<dbReference type="PANTHER" id="PTHR48225">
    <property type="entry name" value="HORMA DOMAIN-CONTAINING PROTEIN 1"/>
    <property type="match status" value="1"/>
</dbReference>
<dbReference type="GO" id="GO:0005694">
    <property type="term" value="C:chromosome"/>
    <property type="evidence" value="ECO:0007669"/>
    <property type="project" value="UniProtKB-SubCell"/>
</dbReference>
<proteinExistence type="predicted"/>
<keyword evidence="9" id="KW-1185">Reference proteome</keyword>
<dbReference type="GO" id="GO:0005634">
    <property type="term" value="C:nucleus"/>
    <property type="evidence" value="ECO:0007669"/>
    <property type="project" value="UniProtKB-SubCell"/>
</dbReference>
<dbReference type="Gene3D" id="3.30.900.10">
    <property type="entry name" value="HORMA domain"/>
    <property type="match status" value="1"/>
</dbReference>
<feature type="region of interest" description="Disordered" evidence="6">
    <location>
        <begin position="423"/>
        <end position="450"/>
    </location>
</feature>
<dbReference type="InterPro" id="IPR051294">
    <property type="entry name" value="HORMA_MeioticProgression"/>
</dbReference>
<dbReference type="SUPFAM" id="SSF56019">
    <property type="entry name" value="The spindle assembly checkpoint protein mad2"/>
    <property type="match status" value="1"/>
</dbReference>
<evidence type="ECO:0000259" key="7">
    <source>
        <dbReference type="PROSITE" id="PS50815"/>
    </source>
</evidence>
<dbReference type="InterPro" id="IPR003511">
    <property type="entry name" value="HORMA_dom"/>
</dbReference>
<keyword evidence="3" id="KW-0158">Chromosome</keyword>
<accession>A0A067T0V4</accession>
<organism evidence="8 9">
    <name type="scientific">Galerina marginata (strain CBS 339.88)</name>
    <dbReference type="NCBI Taxonomy" id="685588"/>
    <lineage>
        <taxon>Eukaryota</taxon>
        <taxon>Fungi</taxon>
        <taxon>Dikarya</taxon>
        <taxon>Basidiomycota</taxon>
        <taxon>Agaricomycotina</taxon>
        <taxon>Agaricomycetes</taxon>
        <taxon>Agaricomycetidae</taxon>
        <taxon>Agaricales</taxon>
        <taxon>Agaricineae</taxon>
        <taxon>Strophariaceae</taxon>
        <taxon>Galerina</taxon>
    </lineage>
</organism>
<keyword evidence="4" id="KW-0539">Nucleus</keyword>
<dbReference type="InterPro" id="IPR013083">
    <property type="entry name" value="Znf_RING/FYVE/PHD"/>
</dbReference>
<evidence type="ECO:0000313" key="8">
    <source>
        <dbReference type="EMBL" id="KDR73549.1"/>
    </source>
</evidence>
<dbReference type="EMBL" id="KL142385">
    <property type="protein sequence ID" value="KDR73549.1"/>
    <property type="molecule type" value="Genomic_DNA"/>
</dbReference>
<feature type="domain" description="HORMA" evidence="7">
    <location>
        <begin position="16"/>
        <end position="271"/>
    </location>
</feature>
<sequence length="728" mass="81959">MQAQQTRSTTLAITQTQSLAAVQTLLRAGLGAITFLRNLLPEDNFTPNHLTTIDDSSEQSLSQTNGSQESIASRRNVNGFKIMTITRGYTDEADRILNYLEYGIFDALENRYLRSFIFAIYLDNKDPNNIVEAYTFNFKYHALPGSDVSIPVMSLVGGQDKKKAYAEDPVARAIRNGKAPTLKDVKMSVKAMLKTLIQTMHHMDSLPRRRFATFKVFYTDETPSEYEPPNFQAGDVEKDKWFFMTHDLDEIPERCSIGKIDTGHHSIKLSVTSIASYLPSSTEHDNATFSGTTIHPGRPTLTPLQEAANCKNQADKQLVDAEHRNHVWPVDDSAELDADAEGDDDDEYVKHPDGHYVKIDSISPIGVRNKSGYIEALPVDEQTVEAHFSGLCEDVPRHLHEIVAKEIPGNFNIEETQPLFLTPKKNASKPLSTPSSGDRSMLSPNSTAPTTPAVDFDVDLIKNMSLGTSGDCDNEMLDLETQALPRITSPLESIQSFRQDVIQVRGTKSATVGRQHELQDHGLQCDCDISLEDMCCYCEGGCKRWFHVWCVGYHSDDDPRMPSKFICFDCRVRADITWELIKIDLYPRMLSKYKDLALIRRAIKVAQNHSVKKFTSFQFLKEFGGDVILAGQMLKRLEVEEFVLRESTVLDDMGLTITSHSKKGKNNKSKGAGKHAKTRKNIQRPRYVFNEAILVKNEYLDYFKPDDQDVENLKLGISEMVSTLLISF</sequence>
<evidence type="ECO:0000256" key="6">
    <source>
        <dbReference type="SAM" id="MobiDB-lite"/>
    </source>
</evidence>
<evidence type="ECO:0000256" key="5">
    <source>
        <dbReference type="ARBA" id="ARBA00023254"/>
    </source>
</evidence>
<dbReference type="PROSITE" id="PS50815">
    <property type="entry name" value="HORMA"/>
    <property type="match status" value="1"/>
</dbReference>
<dbReference type="InterPro" id="IPR011011">
    <property type="entry name" value="Znf_FYVE_PHD"/>
</dbReference>
<dbReference type="Gene3D" id="3.30.40.10">
    <property type="entry name" value="Zinc/RING finger domain, C3HC4 (zinc finger)"/>
    <property type="match status" value="1"/>
</dbReference>
<dbReference type="SUPFAM" id="SSF57903">
    <property type="entry name" value="FYVE/PHD zinc finger"/>
    <property type="match status" value="1"/>
</dbReference>
<name>A0A067T0V4_GALM3</name>
<reference evidence="9" key="1">
    <citation type="journal article" date="2014" name="Proc. Natl. Acad. Sci. U.S.A.">
        <title>Extensive sampling of basidiomycete genomes demonstrates inadequacy of the white-rot/brown-rot paradigm for wood decay fungi.</title>
        <authorList>
            <person name="Riley R."/>
            <person name="Salamov A.A."/>
            <person name="Brown D.W."/>
            <person name="Nagy L.G."/>
            <person name="Floudas D."/>
            <person name="Held B.W."/>
            <person name="Levasseur A."/>
            <person name="Lombard V."/>
            <person name="Morin E."/>
            <person name="Otillar R."/>
            <person name="Lindquist E.A."/>
            <person name="Sun H."/>
            <person name="LaButti K.M."/>
            <person name="Schmutz J."/>
            <person name="Jabbour D."/>
            <person name="Luo H."/>
            <person name="Baker S.E."/>
            <person name="Pisabarro A.G."/>
            <person name="Walton J.D."/>
            <person name="Blanchette R.A."/>
            <person name="Henrissat B."/>
            <person name="Martin F."/>
            <person name="Cullen D."/>
            <person name="Hibbett D.S."/>
            <person name="Grigoriev I.V."/>
        </authorList>
    </citation>
    <scope>NUCLEOTIDE SEQUENCE [LARGE SCALE GENOMIC DNA]</scope>
    <source>
        <strain evidence="9">CBS 339.88</strain>
    </source>
</reference>
<dbReference type="InterPro" id="IPR036570">
    <property type="entry name" value="HORMA_dom_sf"/>
</dbReference>
<feature type="region of interest" description="Disordered" evidence="6">
    <location>
        <begin position="660"/>
        <end position="679"/>
    </location>
</feature>
<dbReference type="Proteomes" id="UP000027222">
    <property type="component" value="Unassembled WGS sequence"/>
</dbReference>
<evidence type="ECO:0000256" key="1">
    <source>
        <dbReference type="ARBA" id="ARBA00004123"/>
    </source>
</evidence>
<dbReference type="OrthoDB" id="1928087at2759"/>
<dbReference type="STRING" id="685588.A0A067T0V4"/>
<evidence type="ECO:0000313" key="9">
    <source>
        <dbReference type="Proteomes" id="UP000027222"/>
    </source>
</evidence>
<evidence type="ECO:0000256" key="2">
    <source>
        <dbReference type="ARBA" id="ARBA00004286"/>
    </source>
</evidence>
<dbReference type="GO" id="GO:0007130">
    <property type="term" value="P:synaptonemal complex assembly"/>
    <property type="evidence" value="ECO:0007669"/>
    <property type="project" value="TreeGrafter"/>
</dbReference>
<feature type="compositionally biased region" description="Polar residues" evidence="6">
    <location>
        <begin position="429"/>
        <end position="450"/>
    </location>
</feature>
<dbReference type="GO" id="GO:0051598">
    <property type="term" value="P:meiotic recombination checkpoint signaling"/>
    <property type="evidence" value="ECO:0007669"/>
    <property type="project" value="TreeGrafter"/>
</dbReference>
<comment type="subcellular location">
    <subcellularLocation>
        <location evidence="2">Chromosome</location>
    </subcellularLocation>
    <subcellularLocation>
        <location evidence="1">Nucleus</location>
    </subcellularLocation>
</comment>
<dbReference type="HOGENOM" id="CLU_014668_0_0_1"/>
<keyword evidence="5" id="KW-0469">Meiosis</keyword>
<evidence type="ECO:0000256" key="4">
    <source>
        <dbReference type="ARBA" id="ARBA00023242"/>
    </source>
</evidence>
<dbReference type="AlphaFoldDB" id="A0A067T0V4"/>
<dbReference type="PANTHER" id="PTHR48225:SF7">
    <property type="entry name" value="MEIOSIS-SPECIFIC PROTEIN HOP1"/>
    <property type="match status" value="1"/>
</dbReference>
<protein>
    <recommendedName>
        <fullName evidence="7">HORMA domain-containing protein</fullName>
    </recommendedName>
</protein>
<evidence type="ECO:0000256" key="3">
    <source>
        <dbReference type="ARBA" id="ARBA00022454"/>
    </source>
</evidence>
<gene>
    <name evidence="8" type="ORF">GALMADRAFT_617548</name>
</gene>
<dbReference type="Pfam" id="PF02301">
    <property type="entry name" value="HORMA"/>
    <property type="match status" value="1"/>
</dbReference>